<keyword evidence="2" id="KW-1185">Reference proteome</keyword>
<dbReference type="AlphaFoldDB" id="A0A918P614"/>
<protein>
    <submittedName>
        <fullName evidence="1">Uncharacterized protein</fullName>
    </submittedName>
</protein>
<evidence type="ECO:0000313" key="2">
    <source>
        <dbReference type="Proteomes" id="UP000645257"/>
    </source>
</evidence>
<organism evidence="1 2">
    <name type="scientific">Paludibacterium paludis</name>
    <dbReference type="NCBI Taxonomy" id="1225769"/>
    <lineage>
        <taxon>Bacteria</taxon>
        <taxon>Pseudomonadati</taxon>
        <taxon>Pseudomonadota</taxon>
        <taxon>Betaproteobacteria</taxon>
        <taxon>Neisseriales</taxon>
        <taxon>Chromobacteriaceae</taxon>
        <taxon>Paludibacterium</taxon>
    </lineage>
</organism>
<reference evidence="1" key="2">
    <citation type="submission" date="2020-09" db="EMBL/GenBank/DDBJ databases">
        <authorList>
            <person name="Sun Q."/>
            <person name="Kim S."/>
        </authorList>
    </citation>
    <scope>NUCLEOTIDE SEQUENCE</scope>
    <source>
        <strain evidence="1">KCTC 32182</strain>
    </source>
</reference>
<sequence length="59" mass="6660">MAHAASGVTVRTVSMAIHANIRVGAGKAAHLRRRIFILREFLVFPLAMERFVPIRPSRY</sequence>
<proteinExistence type="predicted"/>
<reference evidence="1" key="1">
    <citation type="journal article" date="2014" name="Int. J. Syst. Evol. Microbiol.">
        <title>Complete genome sequence of Corynebacterium casei LMG S-19264T (=DSM 44701T), isolated from a smear-ripened cheese.</title>
        <authorList>
            <consortium name="US DOE Joint Genome Institute (JGI-PGF)"/>
            <person name="Walter F."/>
            <person name="Albersmeier A."/>
            <person name="Kalinowski J."/>
            <person name="Ruckert C."/>
        </authorList>
    </citation>
    <scope>NUCLEOTIDE SEQUENCE</scope>
    <source>
        <strain evidence="1">KCTC 32182</strain>
    </source>
</reference>
<dbReference type="Proteomes" id="UP000645257">
    <property type="component" value="Unassembled WGS sequence"/>
</dbReference>
<gene>
    <name evidence="1" type="ORF">GCM10011289_29800</name>
</gene>
<name>A0A918P614_9NEIS</name>
<comment type="caution">
    <text evidence="1">The sequence shown here is derived from an EMBL/GenBank/DDBJ whole genome shotgun (WGS) entry which is preliminary data.</text>
</comment>
<dbReference type="EMBL" id="BMYX01000019">
    <property type="protein sequence ID" value="GGY24100.1"/>
    <property type="molecule type" value="Genomic_DNA"/>
</dbReference>
<evidence type="ECO:0000313" key="1">
    <source>
        <dbReference type="EMBL" id="GGY24100.1"/>
    </source>
</evidence>
<accession>A0A918P614</accession>